<dbReference type="SUPFAM" id="SSF50486">
    <property type="entry name" value="FMT C-terminal domain-like"/>
    <property type="match status" value="1"/>
</dbReference>
<dbReference type="AlphaFoldDB" id="A0A6L5XKV0"/>
<dbReference type="SUPFAM" id="SSF53328">
    <property type="entry name" value="Formyltransferase"/>
    <property type="match status" value="1"/>
</dbReference>
<dbReference type="Pfam" id="PF21553">
    <property type="entry name" value="Formyl_trans_C_2"/>
    <property type="match status" value="1"/>
</dbReference>
<keyword evidence="4" id="KW-1185">Reference proteome</keyword>
<dbReference type="Gene3D" id="3.10.25.20">
    <property type="match status" value="1"/>
</dbReference>
<sequence length="230" mass="26444">MKAGCVIAGSRPWCRHLAEAVQNKTGIPCRLIQAQQELTLELLESLSPRYIFFPHWSWIIPETIWKRFECVIFHMTDLPYGRGGSPLQNLIIRGYQETKISAFRCSEGIDTGPIYLKRPLSLLGTAEEIYIRANAIIQEMIIEILNTYPASTPQYGEVTIFKRRKPEESNLDGVQTLEELFDKIRMLDADGYPPAFWDVGKFRLHLTRASRKTDKLLADVCITLRDERNV</sequence>
<dbReference type="Proteomes" id="UP000477488">
    <property type="component" value="Unassembled WGS sequence"/>
</dbReference>
<dbReference type="InterPro" id="IPR049355">
    <property type="entry name" value="Formyl_trans-like_C"/>
</dbReference>
<feature type="domain" description="Methionyl-tRNA formyltransferase-like C-terminal" evidence="2">
    <location>
        <begin position="166"/>
        <end position="223"/>
    </location>
</feature>
<dbReference type="RefSeq" id="WP_154510621.1">
    <property type="nucleotide sequence ID" value="NZ_VUMH01000005.1"/>
</dbReference>
<dbReference type="InterPro" id="IPR036477">
    <property type="entry name" value="Formyl_transf_N_sf"/>
</dbReference>
<name>A0A6L5XKV0_9BACT</name>
<dbReference type="InterPro" id="IPR011034">
    <property type="entry name" value="Formyl_transferase-like_C_sf"/>
</dbReference>
<dbReference type="GO" id="GO:0016740">
    <property type="term" value="F:transferase activity"/>
    <property type="evidence" value="ECO:0007669"/>
    <property type="project" value="UniProtKB-KW"/>
</dbReference>
<organism evidence="3 4">
    <name type="scientific">Desulfovibrio porci</name>
    <dbReference type="NCBI Taxonomy" id="2605782"/>
    <lineage>
        <taxon>Bacteria</taxon>
        <taxon>Pseudomonadati</taxon>
        <taxon>Thermodesulfobacteriota</taxon>
        <taxon>Desulfovibrionia</taxon>
        <taxon>Desulfovibrionales</taxon>
        <taxon>Desulfovibrionaceae</taxon>
        <taxon>Desulfovibrio</taxon>
    </lineage>
</organism>
<keyword evidence="3" id="KW-0808">Transferase</keyword>
<feature type="domain" description="Formyl transferase N-terminal" evidence="1">
    <location>
        <begin position="35"/>
        <end position="123"/>
    </location>
</feature>
<dbReference type="InterPro" id="IPR002376">
    <property type="entry name" value="Formyl_transf_N"/>
</dbReference>
<evidence type="ECO:0000313" key="4">
    <source>
        <dbReference type="Proteomes" id="UP000477488"/>
    </source>
</evidence>
<evidence type="ECO:0000313" key="3">
    <source>
        <dbReference type="EMBL" id="MSS27814.1"/>
    </source>
</evidence>
<dbReference type="CDD" id="cd08821">
    <property type="entry name" value="FMT_core_like_1"/>
    <property type="match status" value="1"/>
</dbReference>
<evidence type="ECO:0000259" key="2">
    <source>
        <dbReference type="Pfam" id="PF21553"/>
    </source>
</evidence>
<proteinExistence type="predicted"/>
<accession>A0A6L5XKV0</accession>
<reference evidence="3 4" key="1">
    <citation type="submission" date="2019-09" db="EMBL/GenBank/DDBJ databases">
        <title>In-depth cultivation of the pig gut microbiome towards novel bacterial diversity and tailored functional studies.</title>
        <authorList>
            <person name="Wylensek D."/>
            <person name="Hitch T.C.A."/>
            <person name="Clavel T."/>
        </authorList>
    </citation>
    <scope>NUCLEOTIDE SEQUENCE [LARGE SCALE GENOMIC DNA]</scope>
    <source>
        <strain evidence="3 4">PG-178-WT-4</strain>
    </source>
</reference>
<protein>
    <submittedName>
        <fullName evidence="3">Methionyl-tRNA formyltransferase</fullName>
    </submittedName>
</protein>
<gene>
    <name evidence="3" type="ORF">FYJ44_07055</name>
</gene>
<comment type="caution">
    <text evidence="3">The sequence shown here is derived from an EMBL/GenBank/DDBJ whole genome shotgun (WGS) entry which is preliminary data.</text>
</comment>
<dbReference type="EMBL" id="VUMH01000005">
    <property type="protein sequence ID" value="MSS27814.1"/>
    <property type="molecule type" value="Genomic_DNA"/>
</dbReference>
<dbReference type="Gene3D" id="3.40.50.170">
    <property type="entry name" value="Formyl transferase, N-terminal domain"/>
    <property type="match status" value="1"/>
</dbReference>
<evidence type="ECO:0000259" key="1">
    <source>
        <dbReference type="Pfam" id="PF00551"/>
    </source>
</evidence>
<dbReference type="Pfam" id="PF00551">
    <property type="entry name" value="Formyl_trans_N"/>
    <property type="match status" value="1"/>
</dbReference>